<name>B0DQJ5_LACBS</name>
<keyword evidence="3" id="KW-1185">Reference proteome</keyword>
<dbReference type="RefSeq" id="XP_001886265.1">
    <property type="nucleotide sequence ID" value="XM_001886230.1"/>
</dbReference>
<dbReference type="OrthoDB" id="10261556at2759"/>
<accession>B0DQJ5</accession>
<dbReference type="GeneID" id="6081818"/>
<reference evidence="2 3" key="1">
    <citation type="journal article" date="2008" name="Nature">
        <title>The genome of Laccaria bicolor provides insights into mycorrhizal symbiosis.</title>
        <authorList>
            <person name="Martin F."/>
            <person name="Aerts A."/>
            <person name="Ahren D."/>
            <person name="Brun A."/>
            <person name="Danchin E.G.J."/>
            <person name="Duchaussoy F."/>
            <person name="Gibon J."/>
            <person name="Kohler A."/>
            <person name="Lindquist E."/>
            <person name="Pereda V."/>
            <person name="Salamov A."/>
            <person name="Shapiro H.J."/>
            <person name="Wuyts J."/>
            <person name="Blaudez D."/>
            <person name="Buee M."/>
            <person name="Brokstein P."/>
            <person name="Canbaeck B."/>
            <person name="Cohen D."/>
            <person name="Courty P.E."/>
            <person name="Coutinho P.M."/>
            <person name="Delaruelle C."/>
            <person name="Detter J.C."/>
            <person name="Deveau A."/>
            <person name="DiFazio S."/>
            <person name="Duplessis S."/>
            <person name="Fraissinet-Tachet L."/>
            <person name="Lucic E."/>
            <person name="Frey-Klett P."/>
            <person name="Fourrey C."/>
            <person name="Feussner I."/>
            <person name="Gay G."/>
            <person name="Grimwood J."/>
            <person name="Hoegger P.J."/>
            <person name="Jain P."/>
            <person name="Kilaru S."/>
            <person name="Labbe J."/>
            <person name="Lin Y.C."/>
            <person name="Legue V."/>
            <person name="Le Tacon F."/>
            <person name="Marmeisse R."/>
            <person name="Melayah D."/>
            <person name="Montanini B."/>
            <person name="Muratet M."/>
            <person name="Nehls U."/>
            <person name="Niculita-Hirzel H."/>
            <person name="Oudot-Le Secq M.P."/>
            <person name="Peter M."/>
            <person name="Quesneville H."/>
            <person name="Rajashekar B."/>
            <person name="Reich M."/>
            <person name="Rouhier N."/>
            <person name="Schmutz J."/>
            <person name="Yin T."/>
            <person name="Chalot M."/>
            <person name="Henrissat B."/>
            <person name="Kuees U."/>
            <person name="Lucas S."/>
            <person name="Van de Peer Y."/>
            <person name="Podila G.K."/>
            <person name="Polle A."/>
            <person name="Pukkila P.J."/>
            <person name="Richardson P.M."/>
            <person name="Rouze P."/>
            <person name="Sanders I.R."/>
            <person name="Stajich J.E."/>
            <person name="Tunlid A."/>
            <person name="Tuskan G."/>
            <person name="Grigoriev I.V."/>
        </authorList>
    </citation>
    <scope>NUCLEOTIDE SEQUENCE [LARGE SCALE GENOMIC DNA]</scope>
    <source>
        <strain evidence="3">S238N-H82 / ATCC MYA-4686</strain>
    </source>
</reference>
<dbReference type="AlphaFoldDB" id="B0DQJ5"/>
<dbReference type="Proteomes" id="UP000001194">
    <property type="component" value="Unassembled WGS sequence"/>
</dbReference>
<dbReference type="InParanoid" id="B0DQJ5"/>
<dbReference type="KEGG" id="lbc:LACBIDRAFT_331785"/>
<evidence type="ECO:0000313" key="2">
    <source>
        <dbReference type="EMBL" id="EDR03124.1"/>
    </source>
</evidence>
<protein>
    <submittedName>
        <fullName evidence="2">Predicted protein</fullName>
    </submittedName>
</protein>
<gene>
    <name evidence="2" type="ORF">LACBIDRAFT_331785</name>
</gene>
<evidence type="ECO:0000313" key="3">
    <source>
        <dbReference type="Proteomes" id="UP000001194"/>
    </source>
</evidence>
<sequence>MYLTSHKKNVTLGIINKQLKKAIVKWQTEIWTHDFEDSLFRPSAILANAAIESLSSFGNLERLIDLENTMGGSWAWFGKYSDKLLDLSKTLDVAPKQPKPSKPWAARGEKHVSEASELGEGCGSGVKEDQAKQ</sequence>
<proteinExistence type="predicted"/>
<dbReference type="EMBL" id="DS547126">
    <property type="protein sequence ID" value="EDR03124.1"/>
    <property type="molecule type" value="Genomic_DNA"/>
</dbReference>
<feature type="region of interest" description="Disordered" evidence="1">
    <location>
        <begin position="94"/>
        <end position="133"/>
    </location>
</feature>
<organism evidence="3">
    <name type="scientific">Laccaria bicolor (strain S238N-H82 / ATCC MYA-4686)</name>
    <name type="common">Bicoloured deceiver</name>
    <name type="synonym">Laccaria laccata var. bicolor</name>
    <dbReference type="NCBI Taxonomy" id="486041"/>
    <lineage>
        <taxon>Eukaryota</taxon>
        <taxon>Fungi</taxon>
        <taxon>Dikarya</taxon>
        <taxon>Basidiomycota</taxon>
        <taxon>Agaricomycotina</taxon>
        <taxon>Agaricomycetes</taxon>
        <taxon>Agaricomycetidae</taxon>
        <taxon>Agaricales</taxon>
        <taxon>Agaricineae</taxon>
        <taxon>Hydnangiaceae</taxon>
        <taxon>Laccaria</taxon>
    </lineage>
</organism>
<dbReference type="HOGENOM" id="CLU_1907059_0_0_1"/>
<evidence type="ECO:0000256" key="1">
    <source>
        <dbReference type="SAM" id="MobiDB-lite"/>
    </source>
</evidence>